<dbReference type="SUPFAM" id="SSF55979">
    <property type="entry name" value="DNA clamp"/>
    <property type="match status" value="1"/>
</dbReference>
<dbReference type="Gene3D" id="3.10.150.10">
    <property type="entry name" value="DNA Polymerase III, subunit A, domain 2"/>
    <property type="match status" value="1"/>
</dbReference>
<gene>
    <name evidence="2" type="ORF">A6R68_00249</name>
</gene>
<dbReference type="Proteomes" id="UP000092124">
    <property type="component" value="Unassembled WGS sequence"/>
</dbReference>
<dbReference type="GO" id="GO:0003677">
    <property type="term" value="F:DNA binding"/>
    <property type="evidence" value="ECO:0007669"/>
    <property type="project" value="InterPro"/>
</dbReference>
<dbReference type="PANTHER" id="PTHR11352:SF0">
    <property type="entry name" value="PROLIFERATING CELL NUCLEAR ANTIGEN"/>
    <property type="match status" value="1"/>
</dbReference>
<dbReference type="Pfam" id="PF02747">
    <property type="entry name" value="PCNA_C"/>
    <property type="match status" value="1"/>
</dbReference>
<organism evidence="2 3">
    <name type="scientific">Neotoma lepida</name>
    <name type="common">Desert woodrat</name>
    <dbReference type="NCBI Taxonomy" id="56216"/>
    <lineage>
        <taxon>Eukaryota</taxon>
        <taxon>Metazoa</taxon>
        <taxon>Chordata</taxon>
        <taxon>Craniata</taxon>
        <taxon>Vertebrata</taxon>
        <taxon>Euteleostomi</taxon>
        <taxon>Mammalia</taxon>
        <taxon>Eutheria</taxon>
        <taxon>Euarchontoglires</taxon>
        <taxon>Glires</taxon>
        <taxon>Rodentia</taxon>
        <taxon>Myomorpha</taxon>
        <taxon>Muroidea</taxon>
        <taxon>Cricetidae</taxon>
        <taxon>Neotominae</taxon>
        <taxon>Neotoma</taxon>
    </lineage>
</organism>
<dbReference type="InterPro" id="IPR046938">
    <property type="entry name" value="DNA_clamp_sf"/>
</dbReference>
<evidence type="ECO:0000313" key="2">
    <source>
        <dbReference type="EMBL" id="OBS71210.1"/>
    </source>
</evidence>
<comment type="caution">
    <text evidence="2">The sequence shown here is derived from an EMBL/GenBank/DDBJ whole genome shotgun (WGS) entry which is preliminary data.</text>
</comment>
<proteinExistence type="predicted"/>
<dbReference type="OrthoDB" id="534348at2759"/>
<accession>A0A1A6H043</accession>
<dbReference type="PANTHER" id="PTHR11352">
    <property type="entry name" value="PROLIFERATING CELL NUCLEAR ANTIGEN"/>
    <property type="match status" value="1"/>
</dbReference>
<keyword evidence="3" id="KW-1185">Reference proteome</keyword>
<dbReference type="GO" id="GO:0030337">
    <property type="term" value="F:DNA polymerase processivity factor activity"/>
    <property type="evidence" value="ECO:0007669"/>
    <property type="project" value="InterPro"/>
</dbReference>
<protein>
    <recommendedName>
        <fullName evidence="1">Proliferating cell nuclear antigen PCNA C-terminal domain-containing protein</fullName>
    </recommendedName>
</protein>
<evidence type="ECO:0000313" key="3">
    <source>
        <dbReference type="Proteomes" id="UP000092124"/>
    </source>
</evidence>
<dbReference type="GO" id="GO:0006298">
    <property type="term" value="P:mismatch repair"/>
    <property type="evidence" value="ECO:0007669"/>
    <property type="project" value="TreeGrafter"/>
</dbReference>
<reference evidence="2 3" key="1">
    <citation type="submission" date="2016-06" db="EMBL/GenBank/DDBJ databases">
        <title>The Draft Genome Sequence and Annotation of the Desert Woodrat Neotoma lepida.</title>
        <authorList>
            <person name="Campbell M."/>
            <person name="Oakeson K.F."/>
            <person name="Yandell M."/>
            <person name="Halpert J.R."/>
            <person name="Dearing D."/>
        </authorList>
    </citation>
    <scope>NUCLEOTIDE SEQUENCE [LARGE SCALE GENOMIC DNA]</scope>
    <source>
        <strain evidence="2">417</strain>
        <tissue evidence="2">Liver</tissue>
    </source>
</reference>
<dbReference type="InterPro" id="IPR022649">
    <property type="entry name" value="Pr_cel_nuc_antig_C"/>
</dbReference>
<name>A0A1A6H043_NEOLE</name>
<feature type="domain" description="Proliferating cell nuclear antigen PCNA C-terminal" evidence="1">
    <location>
        <begin position="28"/>
        <end position="88"/>
    </location>
</feature>
<dbReference type="STRING" id="56216.A0A1A6H043"/>
<sequence length="96" mass="10616">MKLMNLDVEHLGISEQEYSCLVKIPSASNVDKEEKAVTIEMKEQVPLAFFTKTTPLSPTVTPSMSAGVPLAVEYKIADICHLKCHLASKIKDEEEP</sequence>
<dbReference type="GO" id="GO:0019985">
    <property type="term" value="P:translesion synthesis"/>
    <property type="evidence" value="ECO:0007669"/>
    <property type="project" value="TreeGrafter"/>
</dbReference>
<dbReference type="GO" id="GO:0006272">
    <property type="term" value="P:leading strand elongation"/>
    <property type="evidence" value="ECO:0007669"/>
    <property type="project" value="TreeGrafter"/>
</dbReference>
<dbReference type="EMBL" id="LZPO01063805">
    <property type="protein sequence ID" value="OBS71210.1"/>
    <property type="molecule type" value="Genomic_DNA"/>
</dbReference>
<evidence type="ECO:0000259" key="1">
    <source>
        <dbReference type="Pfam" id="PF02747"/>
    </source>
</evidence>
<dbReference type="GO" id="GO:0006275">
    <property type="term" value="P:regulation of DNA replication"/>
    <property type="evidence" value="ECO:0007669"/>
    <property type="project" value="InterPro"/>
</dbReference>
<dbReference type="InterPro" id="IPR000730">
    <property type="entry name" value="Pr_cel_nuc_antig"/>
</dbReference>
<dbReference type="AlphaFoldDB" id="A0A1A6H043"/>
<dbReference type="GO" id="GO:0043626">
    <property type="term" value="C:PCNA complex"/>
    <property type="evidence" value="ECO:0007669"/>
    <property type="project" value="TreeGrafter"/>
</dbReference>